<name>A0A0S4QJ44_9ACTN</name>
<reference evidence="2" key="1">
    <citation type="submission" date="2015-11" db="EMBL/GenBank/DDBJ databases">
        <authorList>
            <person name="Varghese N."/>
        </authorList>
    </citation>
    <scope>NUCLEOTIDE SEQUENCE [LARGE SCALE GENOMIC DNA]</scope>
    <source>
        <strain evidence="2">DSM 45899</strain>
    </source>
</reference>
<evidence type="ECO:0000313" key="2">
    <source>
        <dbReference type="Proteomes" id="UP000198802"/>
    </source>
</evidence>
<dbReference type="EMBL" id="FAOZ01000005">
    <property type="protein sequence ID" value="CUU55575.1"/>
    <property type="molecule type" value="Genomic_DNA"/>
</dbReference>
<gene>
    <name evidence="1" type="ORF">Ga0074812_105227</name>
</gene>
<sequence length="44" mass="5119">MTLSGEIQVMLRRNESHLSWEMWIHGPVPHHGIDLARLEDRRGG</sequence>
<protein>
    <submittedName>
        <fullName evidence="1">Uncharacterized protein</fullName>
    </submittedName>
</protein>
<keyword evidence="2" id="KW-1185">Reference proteome</keyword>
<proteinExistence type="predicted"/>
<evidence type="ECO:0000313" key="1">
    <source>
        <dbReference type="EMBL" id="CUU55575.1"/>
    </source>
</evidence>
<accession>A0A0S4QJ44</accession>
<dbReference type="AlphaFoldDB" id="A0A0S4QJ44"/>
<dbReference type="Proteomes" id="UP000198802">
    <property type="component" value="Unassembled WGS sequence"/>
</dbReference>
<organism evidence="1 2">
    <name type="scientific">Parafrankia irregularis</name>
    <dbReference type="NCBI Taxonomy" id="795642"/>
    <lineage>
        <taxon>Bacteria</taxon>
        <taxon>Bacillati</taxon>
        <taxon>Actinomycetota</taxon>
        <taxon>Actinomycetes</taxon>
        <taxon>Frankiales</taxon>
        <taxon>Frankiaceae</taxon>
        <taxon>Parafrankia</taxon>
    </lineage>
</organism>